<feature type="domain" description="KTSC" evidence="1">
    <location>
        <begin position="20"/>
        <end position="79"/>
    </location>
</feature>
<evidence type="ECO:0000313" key="2">
    <source>
        <dbReference type="EMBL" id="MBC3906242.1"/>
    </source>
</evidence>
<gene>
    <name evidence="2" type="ORF">H8L47_01540</name>
</gene>
<evidence type="ECO:0000313" key="3">
    <source>
        <dbReference type="Proteomes" id="UP000646911"/>
    </source>
</evidence>
<comment type="caution">
    <text evidence="2">The sequence shown here is derived from an EMBL/GenBank/DDBJ whole genome shotgun (WGS) entry which is preliminary data.</text>
</comment>
<dbReference type="Proteomes" id="UP000646911">
    <property type="component" value="Unassembled WGS sequence"/>
</dbReference>
<evidence type="ECO:0000259" key="1">
    <source>
        <dbReference type="Pfam" id="PF13619"/>
    </source>
</evidence>
<organism evidence="2 3">
    <name type="scientific">Undibacterium umbellatum</name>
    <dbReference type="NCBI Taxonomy" id="2762300"/>
    <lineage>
        <taxon>Bacteria</taxon>
        <taxon>Pseudomonadati</taxon>
        <taxon>Pseudomonadota</taxon>
        <taxon>Betaproteobacteria</taxon>
        <taxon>Burkholderiales</taxon>
        <taxon>Oxalobacteraceae</taxon>
        <taxon>Undibacterium</taxon>
    </lineage>
</organism>
<proteinExistence type="predicted"/>
<dbReference type="Pfam" id="PF13619">
    <property type="entry name" value="KTSC"/>
    <property type="match status" value="1"/>
</dbReference>
<dbReference type="EMBL" id="JACOFX010000001">
    <property type="protein sequence ID" value="MBC3906242.1"/>
    <property type="molecule type" value="Genomic_DNA"/>
</dbReference>
<dbReference type="RefSeq" id="WP_186951479.1">
    <property type="nucleotide sequence ID" value="NZ_JACOFX010000001.1"/>
</dbReference>
<dbReference type="InterPro" id="IPR025309">
    <property type="entry name" value="KTSC_dom"/>
</dbReference>
<name>A0ABR6Z507_9BURK</name>
<sequence length="91" mass="10106">MSTATDETIELPEIKLTEVKSSQLAAIGHCPATNRLAIQFKSYGDKPGSVYHYQDFDAAAFEAFSTAESLGSYFKKMIKTCPDRFPYTKIS</sequence>
<protein>
    <submittedName>
        <fullName evidence="2">KTSC domain-containing protein</fullName>
    </submittedName>
</protein>
<accession>A0ABR6Z507</accession>
<reference evidence="2 3" key="1">
    <citation type="submission" date="2020-08" db="EMBL/GenBank/DDBJ databases">
        <title>Novel species isolated from subtropical streams in China.</title>
        <authorList>
            <person name="Lu H."/>
        </authorList>
    </citation>
    <scope>NUCLEOTIDE SEQUENCE [LARGE SCALE GENOMIC DNA]</scope>
    <source>
        <strain evidence="2 3">NL8W</strain>
    </source>
</reference>
<keyword evidence="3" id="KW-1185">Reference proteome</keyword>